<organism evidence="2 3">
    <name type="scientific">Ambrosiozyma monospora</name>
    <name type="common">Yeast</name>
    <name type="synonym">Endomycopsis monosporus</name>
    <dbReference type="NCBI Taxonomy" id="43982"/>
    <lineage>
        <taxon>Eukaryota</taxon>
        <taxon>Fungi</taxon>
        <taxon>Dikarya</taxon>
        <taxon>Ascomycota</taxon>
        <taxon>Saccharomycotina</taxon>
        <taxon>Pichiomycetes</taxon>
        <taxon>Pichiales</taxon>
        <taxon>Pichiaceae</taxon>
        <taxon>Ambrosiozyma</taxon>
    </lineage>
</organism>
<feature type="region of interest" description="Disordered" evidence="1">
    <location>
        <begin position="192"/>
        <end position="224"/>
    </location>
</feature>
<dbReference type="AlphaFoldDB" id="A0A9W6STQ3"/>
<evidence type="ECO:0000256" key="1">
    <source>
        <dbReference type="SAM" id="MobiDB-lite"/>
    </source>
</evidence>
<evidence type="ECO:0000313" key="2">
    <source>
        <dbReference type="EMBL" id="GME66539.1"/>
    </source>
</evidence>
<dbReference type="Proteomes" id="UP001165063">
    <property type="component" value="Unassembled WGS sequence"/>
</dbReference>
<evidence type="ECO:0000313" key="3">
    <source>
        <dbReference type="Proteomes" id="UP001165063"/>
    </source>
</evidence>
<feature type="compositionally biased region" description="Low complexity" evidence="1">
    <location>
        <begin position="100"/>
        <end position="112"/>
    </location>
</feature>
<feature type="compositionally biased region" description="Low complexity" evidence="1">
    <location>
        <begin position="70"/>
        <end position="92"/>
    </location>
</feature>
<keyword evidence="3" id="KW-1185">Reference proteome</keyword>
<proteinExistence type="predicted"/>
<reference evidence="2" key="1">
    <citation type="submission" date="2023-04" db="EMBL/GenBank/DDBJ databases">
        <title>Ambrosiozyma monospora NBRC 1965.</title>
        <authorList>
            <person name="Ichikawa N."/>
            <person name="Sato H."/>
            <person name="Tonouchi N."/>
        </authorList>
    </citation>
    <scope>NUCLEOTIDE SEQUENCE</scope>
    <source>
        <strain evidence="2">NBRC 1965</strain>
    </source>
</reference>
<protein>
    <submittedName>
        <fullName evidence="2">Unnamed protein product</fullName>
    </submittedName>
</protein>
<gene>
    <name evidence="2" type="ORF">Amon01_000881400</name>
</gene>
<accession>A0A9W6STQ3</accession>
<sequence length="345" mass="36719">MLYNKDRFNEMYGYEYDGDYNPDEDFEVSTNSNKFGYTSSPAITSDSMFIGNGSINGQSPNIGGSGNFLTASNANNGTNGTTSRSRSPLPSSQGFTKNLSSFSPSISTDSPTRVVQPSKPLVNPSAQSPHSSSSDNITTPSQQQQQQQQPRSTVRRPTITINDEIPTVGSADISDSDDDSIYSATKGLQISGSVNSTNGNYTNQHPPHTETINSNPGTTTTTHPIDSNAPLNFSTDSFGTTSVSASAQALYGSTAKFNNGSTTNYSNAQQYNYSADSVYSHGSSNYGSGFGSGSRVGSLGGHRNGSVHNNNNNNVNVNGNASPSHMNYMEDHQRHQIPQPQISIV</sequence>
<comment type="caution">
    <text evidence="2">The sequence shown here is derived from an EMBL/GenBank/DDBJ whole genome shotgun (WGS) entry which is preliminary data.</text>
</comment>
<feature type="region of interest" description="Disordered" evidence="1">
    <location>
        <begin position="61"/>
        <end position="176"/>
    </location>
</feature>
<dbReference type="EMBL" id="BSXU01008460">
    <property type="protein sequence ID" value="GME66539.1"/>
    <property type="molecule type" value="Genomic_DNA"/>
</dbReference>
<feature type="compositionally biased region" description="Low complexity" evidence="1">
    <location>
        <begin position="125"/>
        <end position="134"/>
    </location>
</feature>
<name>A0A9W6STQ3_AMBMO</name>